<evidence type="ECO:0000313" key="1">
    <source>
        <dbReference type="EMBL" id="KAG9460645.1"/>
    </source>
</evidence>
<evidence type="ECO:0000313" key="2">
    <source>
        <dbReference type="Proteomes" id="UP000770717"/>
    </source>
</evidence>
<proteinExistence type="predicted"/>
<keyword evidence="2" id="KW-1185">Reference proteome</keyword>
<gene>
    <name evidence="1" type="ORF">GDO78_020462</name>
</gene>
<reference evidence="1" key="1">
    <citation type="thesis" date="2020" institute="ProQuest LLC" country="789 East Eisenhower Parkway, Ann Arbor, MI, USA">
        <title>Comparative Genomics and Chromosome Evolution.</title>
        <authorList>
            <person name="Mudd A.B."/>
        </authorList>
    </citation>
    <scope>NUCLEOTIDE SEQUENCE</scope>
    <source>
        <strain evidence="1">HN-11 Male</strain>
        <tissue evidence="1">Kidney and liver</tissue>
    </source>
</reference>
<organism evidence="1 2">
    <name type="scientific">Eleutherodactylus coqui</name>
    <name type="common">Puerto Rican coqui</name>
    <dbReference type="NCBI Taxonomy" id="57060"/>
    <lineage>
        <taxon>Eukaryota</taxon>
        <taxon>Metazoa</taxon>
        <taxon>Chordata</taxon>
        <taxon>Craniata</taxon>
        <taxon>Vertebrata</taxon>
        <taxon>Euteleostomi</taxon>
        <taxon>Amphibia</taxon>
        <taxon>Batrachia</taxon>
        <taxon>Anura</taxon>
        <taxon>Neobatrachia</taxon>
        <taxon>Hyloidea</taxon>
        <taxon>Eleutherodactylidae</taxon>
        <taxon>Eleutherodactylinae</taxon>
        <taxon>Eleutherodactylus</taxon>
        <taxon>Eleutherodactylus</taxon>
    </lineage>
</organism>
<protein>
    <submittedName>
        <fullName evidence="1">Uncharacterized protein</fullName>
    </submittedName>
</protein>
<dbReference type="Proteomes" id="UP000770717">
    <property type="component" value="Unassembled WGS sequence"/>
</dbReference>
<accession>A0A8J6E2X7</accession>
<dbReference type="EMBL" id="WNTK01050445">
    <property type="protein sequence ID" value="KAG9460645.1"/>
    <property type="molecule type" value="Genomic_DNA"/>
</dbReference>
<name>A0A8J6E2X7_ELECQ</name>
<comment type="caution">
    <text evidence="1">The sequence shown here is derived from an EMBL/GenBank/DDBJ whole genome shotgun (WGS) entry which is preliminary data.</text>
</comment>
<dbReference type="AlphaFoldDB" id="A0A8J6E2X7"/>
<sequence length="87" mass="10002">MESVSEEEDERTTWRRLLLRHCRAGGICRRMSRRDVGATLHGYGFISLSLYIHISVCSEPRISSPLLRFPARLRKREEEGNMAGLAL</sequence>